<feature type="binding site" evidence="6">
    <location>
        <position position="315"/>
    </location>
    <ligand>
        <name>S-adenosyl-L-methionine</name>
        <dbReference type="ChEBI" id="CHEBI:59789"/>
    </ligand>
</feature>
<dbReference type="EC" id="2.1.1.-" evidence="9"/>
<dbReference type="PRINTS" id="PR02008">
    <property type="entry name" value="RCMTFAMILY"/>
</dbReference>
<name>A0ABU9YE26_9PROT</name>
<feature type="compositionally biased region" description="Basic and acidic residues" evidence="7">
    <location>
        <begin position="434"/>
        <end position="449"/>
    </location>
</feature>
<evidence type="ECO:0000256" key="3">
    <source>
        <dbReference type="ARBA" id="ARBA00022679"/>
    </source>
</evidence>
<dbReference type="PROSITE" id="PS51686">
    <property type="entry name" value="SAM_MT_RSMB_NOP"/>
    <property type="match status" value="1"/>
</dbReference>
<keyword evidence="5 6" id="KW-0694">RNA-binding</keyword>
<keyword evidence="4 6" id="KW-0949">S-adenosyl-L-methionine</keyword>
<evidence type="ECO:0000259" key="8">
    <source>
        <dbReference type="PROSITE" id="PS51686"/>
    </source>
</evidence>
<feature type="region of interest" description="Disordered" evidence="7">
    <location>
        <begin position="434"/>
        <end position="491"/>
    </location>
</feature>
<protein>
    <submittedName>
        <fullName evidence="9">RsmB/NOP family class I SAM-dependent RNA methyltransferase</fullName>
        <ecNumber evidence="9">2.1.1.-</ecNumber>
    </submittedName>
</protein>
<dbReference type="RefSeq" id="WP_345931187.1">
    <property type="nucleotide sequence ID" value="NZ_JBBKTV010000001.1"/>
</dbReference>
<dbReference type="PANTHER" id="PTHR22807:SF53">
    <property type="entry name" value="RIBOSOMAL RNA SMALL SUBUNIT METHYLTRANSFERASE B-RELATED"/>
    <property type="match status" value="1"/>
</dbReference>
<keyword evidence="3 6" id="KW-0808">Transferase</keyword>
<evidence type="ECO:0000256" key="6">
    <source>
        <dbReference type="PROSITE-ProRule" id="PRU01023"/>
    </source>
</evidence>
<dbReference type="Gene3D" id="3.30.70.1170">
    <property type="entry name" value="Sun protein, domain 3"/>
    <property type="match status" value="1"/>
</dbReference>
<evidence type="ECO:0000256" key="5">
    <source>
        <dbReference type="ARBA" id="ARBA00022884"/>
    </source>
</evidence>
<organism evidence="9 10">
    <name type="scientific">Tistrella arctica</name>
    <dbReference type="NCBI Taxonomy" id="3133430"/>
    <lineage>
        <taxon>Bacteria</taxon>
        <taxon>Pseudomonadati</taxon>
        <taxon>Pseudomonadota</taxon>
        <taxon>Alphaproteobacteria</taxon>
        <taxon>Geminicoccales</taxon>
        <taxon>Geminicoccaceae</taxon>
        <taxon>Tistrella</taxon>
    </lineage>
</organism>
<dbReference type="EMBL" id="JBBKTW010000001">
    <property type="protein sequence ID" value="MEN2987038.1"/>
    <property type="molecule type" value="Genomic_DNA"/>
</dbReference>
<accession>A0ABU9YE26</accession>
<feature type="compositionally biased region" description="Acidic residues" evidence="7">
    <location>
        <begin position="450"/>
        <end position="491"/>
    </location>
</feature>
<feature type="binding site" evidence="6">
    <location>
        <position position="268"/>
    </location>
    <ligand>
        <name>S-adenosyl-L-methionine</name>
        <dbReference type="ChEBI" id="CHEBI:59789"/>
    </ligand>
</feature>
<evidence type="ECO:0000256" key="1">
    <source>
        <dbReference type="ARBA" id="ARBA00007494"/>
    </source>
</evidence>
<evidence type="ECO:0000256" key="2">
    <source>
        <dbReference type="ARBA" id="ARBA00022603"/>
    </source>
</evidence>
<comment type="caution">
    <text evidence="9">The sequence shown here is derived from an EMBL/GenBank/DDBJ whole genome shotgun (WGS) entry which is preliminary data.</text>
</comment>
<dbReference type="InterPro" id="IPR049560">
    <property type="entry name" value="MeTrfase_RsmB-F_NOP2_cat"/>
</dbReference>
<dbReference type="Pfam" id="PF22458">
    <property type="entry name" value="RsmF-B_ferredox"/>
    <property type="match status" value="1"/>
</dbReference>
<dbReference type="PANTHER" id="PTHR22807">
    <property type="entry name" value="NOP2 YEAST -RELATED NOL1/NOP2/FMU SUN DOMAIN-CONTAINING"/>
    <property type="match status" value="1"/>
</dbReference>
<dbReference type="Pfam" id="PF01189">
    <property type="entry name" value="Methyltr_RsmB-F"/>
    <property type="match status" value="1"/>
</dbReference>
<sequence length="491" mass="54274">MTPAARVDAAIELLDVILRETRPADQVIAHWLRGRRYVGSKDRGWIVEAVYACLREKQRLEWWASRAGLPAKPRSLVIVCLMLIDHRTGNEMPELFDGSTHGPSRLSDIERMAVQALHGQALESDIQPRAVRLNLPGMALDRLIARFGDRLDVVGEAMNAPAPVDLRANLLKVDRETVRTMLAKEGVIAEPTPFSPMGLRLERRMPIFHTRAFSNGLAEVQDEGSQLVALLVDAKPGDQVADFCAGAGGKTLAMAATMANKGRIMALDVSEARLERMSDRMRRAGAHNIERRTLKHERDAWVRRHKLKFDRVLVDAPCTGSGTWRRSPDAKWKLTEQTITELVDLQARILDSAARLVKTGGRLVYATCSLLPEENEAQLARFLDSHATEFRQLDAREILPADLAAGLHLTGPEMALDPAAHGTDGFFAVAFERIADPEGTEPPRRRRDDADDFDTGIDLDGDDDIDDDDIGGEDIEGEDIEGEGIDGDAAR</sequence>
<dbReference type="Gene3D" id="3.40.50.150">
    <property type="entry name" value="Vaccinia Virus protein VP39"/>
    <property type="match status" value="1"/>
</dbReference>
<evidence type="ECO:0000256" key="7">
    <source>
        <dbReference type="SAM" id="MobiDB-lite"/>
    </source>
</evidence>
<keyword evidence="10" id="KW-1185">Reference proteome</keyword>
<proteinExistence type="inferred from homology"/>
<dbReference type="InterPro" id="IPR054728">
    <property type="entry name" value="RsmB-like_ferredoxin"/>
</dbReference>
<dbReference type="GO" id="GO:0032259">
    <property type="term" value="P:methylation"/>
    <property type="evidence" value="ECO:0007669"/>
    <property type="project" value="UniProtKB-KW"/>
</dbReference>
<dbReference type="SUPFAM" id="SSF53335">
    <property type="entry name" value="S-adenosyl-L-methionine-dependent methyltransferases"/>
    <property type="match status" value="1"/>
</dbReference>
<evidence type="ECO:0000313" key="10">
    <source>
        <dbReference type="Proteomes" id="UP001413721"/>
    </source>
</evidence>
<dbReference type="GO" id="GO:0008168">
    <property type="term" value="F:methyltransferase activity"/>
    <property type="evidence" value="ECO:0007669"/>
    <property type="project" value="UniProtKB-KW"/>
</dbReference>
<keyword evidence="2 6" id="KW-0489">Methyltransferase</keyword>
<dbReference type="Proteomes" id="UP001413721">
    <property type="component" value="Unassembled WGS sequence"/>
</dbReference>
<comment type="caution">
    <text evidence="6">Lacks conserved residue(s) required for the propagation of feature annotation.</text>
</comment>
<evidence type="ECO:0000256" key="4">
    <source>
        <dbReference type="ARBA" id="ARBA00022691"/>
    </source>
</evidence>
<reference evidence="9 10" key="1">
    <citation type="submission" date="2024-03" db="EMBL/GenBank/DDBJ databases">
        <title>High-quality draft genome sequencing of Tistrella sp. BH-R2-4.</title>
        <authorList>
            <person name="Dong C."/>
        </authorList>
    </citation>
    <scope>NUCLEOTIDE SEQUENCE [LARGE SCALE GENOMIC DNA]</scope>
    <source>
        <strain evidence="9 10">BH-R2-4</strain>
    </source>
</reference>
<evidence type="ECO:0000313" key="9">
    <source>
        <dbReference type="EMBL" id="MEN2987038.1"/>
    </source>
</evidence>
<dbReference type="InterPro" id="IPR001678">
    <property type="entry name" value="MeTrfase_RsmB-F_NOP2_dom"/>
</dbReference>
<dbReference type="CDD" id="cd02440">
    <property type="entry name" value="AdoMet_MTases"/>
    <property type="match status" value="1"/>
</dbReference>
<comment type="similarity">
    <text evidence="1 6">Belongs to the class I-like SAM-binding methyltransferase superfamily. RsmB/NOP family.</text>
</comment>
<dbReference type="InterPro" id="IPR023267">
    <property type="entry name" value="RCMT"/>
</dbReference>
<feature type="active site" description="Nucleophile" evidence="6">
    <location>
        <position position="368"/>
    </location>
</feature>
<dbReference type="InterPro" id="IPR029063">
    <property type="entry name" value="SAM-dependent_MTases_sf"/>
</dbReference>
<gene>
    <name evidence="9" type="ORF">WG926_01900</name>
</gene>
<dbReference type="InterPro" id="IPR018314">
    <property type="entry name" value="RsmB/NOL1/NOP2-like_CS"/>
</dbReference>
<dbReference type="PROSITE" id="PS01153">
    <property type="entry name" value="NOL1_NOP2_SUN"/>
    <property type="match status" value="1"/>
</dbReference>
<feature type="domain" description="SAM-dependent MTase RsmB/NOP-type" evidence="8">
    <location>
        <begin position="154"/>
        <end position="434"/>
    </location>
</feature>